<dbReference type="Pfam" id="PF08407">
    <property type="entry name" value="Chitin_synth_1N"/>
    <property type="match status" value="1"/>
</dbReference>
<sequence>MASPYTHHPDAAGEPSSPYDAAPSPYAEYANYADEHQQQHASAVGGTGHAPELSTSFYNEAAAALAGPAARASPFAAAAAATNEQGRASPLQANLTSLLQSPYAIHAHAHAHAQQSSTPNPFEEPLPDARQMNMPMISPGSMYDDKTEVDHTPMPALGYAYTPRQEGPFADRAAAAAGANADMVMDREMDMDGRGYAGGYDYAHSGPYDQVGGGGGDAGGLYGEKEEMHYAGSDYDYAEEERRLDAADLEGGDEERGMMRHGLNYEGLHYSSDQHVFAADGATETGIAPAETMHFGPAPARGAQLRRNKTRKAVKLTQGNLVLDCPVPTKLQSFLTRRGEEEFTTMRYTAVTCDPDDFAAQHFNLRPAMYNRHTEIHIAVTMYNEDEILFTRTLHGVMKNIAHLCSRHKSRTWGAEGWKKVVVTIIADGRKKIHPRVLDCLAALGVYQEGVAKNTVNGKQVQAHVYEYTTQLSIDSNLQFKGAERGLVPTQLIFCMKEQNQKKINSHRWFFNAFGPVLQPNVCILLDVGTRPEAKSIYYLWKTFDLNSNVAGACGEIQADTRGRWGLGPALLNPLVAAQNFEYKISNILDKTTESVFGFISVLPGAFSAYRYIALQNDELGRGPLASYFKGETMKQAEVTFSHANMYLAEDRILCFELAAKRNDRWVLRYVKSAKGVTDVPDSLAELISQRRRWLNGSFFAAIYSMTHTLQFGESGHGFWRKCCLYAEALYSTVNLIFAWLSLGNFYIFFRLLTTSLESKEFGLKGIGILNTGAQYVYLGTTISCFILALGNRPQGSPWKFFAAAVIYAILTLYMMVAAVLCLVKAVKNSQHDAIYSQMVFSVLATYGVYLLSSIIALDPLHLITSFVQYLLLAPSYVNILNTYAFSNLHDFSWGTKGISTDANDLGAVVATGKGTVEVILPTAQADIDLVYDKALSNLRTRPMIIRGDASAEAKAEVRLDFFRDLRTSVLLLWSLSNGVLAAFILGGDNVGTFDPGSGTTRSKVYMIVVLVFIGAMSVVRFGMSTIFMIHRLLVG</sequence>
<evidence type="ECO:0000313" key="11">
    <source>
        <dbReference type="Proteomes" id="UP000245783"/>
    </source>
</evidence>
<feature type="transmembrane region" description="Helical" evidence="8">
    <location>
        <begin position="762"/>
        <end position="789"/>
    </location>
</feature>
<dbReference type="CDD" id="cd04190">
    <property type="entry name" value="Chitin_synth_C"/>
    <property type="match status" value="1"/>
</dbReference>
<comment type="subcellular location">
    <subcellularLocation>
        <location evidence="1">Membrane</location>
        <topology evidence="1">Multi-pass membrane protein</topology>
    </subcellularLocation>
</comment>
<name>A0A316VQN0_9BASI</name>
<reference evidence="10 11" key="1">
    <citation type="journal article" date="2018" name="Mol. Biol. Evol.">
        <title>Broad Genomic Sampling Reveals a Smut Pathogenic Ancestry of the Fungal Clade Ustilaginomycotina.</title>
        <authorList>
            <person name="Kijpornyongpan T."/>
            <person name="Mondo S.J."/>
            <person name="Barry K."/>
            <person name="Sandor L."/>
            <person name="Lee J."/>
            <person name="Lipzen A."/>
            <person name="Pangilinan J."/>
            <person name="LaButti K."/>
            <person name="Hainaut M."/>
            <person name="Henrissat B."/>
            <person name="Grigoriev I.V."/>
            <person name="Spatafora J.W."/>
            <person name="Aime M.C."/>
        </authorList>
    </citation>
    <scope>NUCLEOTIDE SEQUENCE [LARGE SCALE GENOMIC DNA]</scope>
    <source>
        <strain evidence="10 11">MCA 4658</strain>
    </source>
</reference>
<dbReference type="Pfam" id="PF01644">
    <property type="entry name" value="Chitin_synth_1"/>
    <property type="match status" value="1"/>
</dbReference>
<dbReference type="STRING" id="1522189.A0A316VQN0"/>
<evidence type="ECO:0000313" key="10">
    <source>
        <dbReference type="EMBL" id="PWN39896.1"/>
    </source>
</evidence>
<dbReference type="GO" id="GO:0016020">
    <property type="term" value="C:membrane"/>
    <property type="evidence" value="ECO:0007669"/>
    <property type="project" value="UniProtKB-SubCell"/>
</dbReference>
<dbReference type="RefSeq" id="XP_025367056.1">
    <property type="nucleotide sequence ID" value="XM_025514718.1"/>
</dbReference>
<keyword evidence="11" id="KW-1185">Reference proteome</keyword>
<evidence type="ECO:0000256" key="5">
    <source>
        <dbReference type="ARBA" id="ARBA00023316"/>
    </source>
</evidence>
<dbReference type="Proteomes" id="UP000245783">
    <property type="component" value="Unassembled WGS sequence"/>
</dbReference>
<dbReference type="InterPro" id="IPR004835">
    <property type="entry name" value="Chitin_synth"/>
</dbReference>
<protein>
    <recommendedName>
        <fullName evidence="9">Chitin synthase N-terminal domain-containing protein</fullName>
    </recommendedName>
</protein>
<dbReference type="GeneID" id="37036588"/>
<proteinExistence type="predicted"/>
<dbReference type="GO" id="GO:0006031">
    <property type="term" value="P:chitin biosynthetic process"/>
    <property type="evidence" value="ECO:0007669"/>
    <property type="project" value="TreeGrafter"/>
</dbReference>
<keyword evidence="4 8" id="KW-0472">Membrane</keyword>
<organism evidence="10 11">
    <name type="scientific">Ceraceosorus guamensis</name>
    <dbReference type="NCBI Taxonomy" id="1522189"/>
    <lineage>
        <taxon>Eukaryota</taxon>
        <taxon>Fungi</taxon>
        <taxon>Dikarya</taxon>
        <taxon>Basidiomycota</taxon>
        <taxon>Ustilaginomycotina</taxon>
        <taxon>Exobasidiomycetes</taxon>
        <taxon>Ceraceosorales</taxon>
        <taxon>Ceraceosoraceae</taxon>
        <taxon>Ceraceosorus</taxon>
    </lineage>
</organism>
<evidence type="ECO:0000256" key="6">
    <source>
        <dbReference type="ARBA" id="ARBA00024009"/>
    </source>
</evidence>
<evidence type="ECO:0000256" key="1">
    <source>
        <dbReference type="ARBA" id="ARBA00004141"/>
    </source>
</evidence>
<feature type="transmembrane region" description="Helical" evidence="8">
    <location>
        <begin position="801"/>
        <end position="824"/>
    </location>
</feature>
<dbReference type="PANTHER" id="PTHR22914:SF38">
    <property type="entry name" value="CHITIN SYNTHASE 2"/>
    <property type="match status" value="1"/>
</dbReference>
<dbReference type="InParanoid" id="A0A316VQN0"/>
<evidence type="ECO:0000256" key="8">
    <source>
        <dbReference type="SAM" id="Phobius"/>
    </source>
</evidence>
<evidence type="ECO:0000256" key="2">
    <source>
        <dbReference type="ARBA" id="ARBA00022692"/>
    </source>
</evidence>
<feature type="transmembrane region" description="Helical" evidence="8">
    <location>
        <begin position="836"/>
        <end position="857"/>
    </location>
</feature>
<feature type="domain" description="Chitin synthase N-terminal" evidence="9">
    <location>
        <begin position="309"/>
        <end position="375"/>
    </location>
</feature>
<dbReference type="GO" id="GO:0071944">
    <property type="term" value="C:cell periphery"/>
    <property type="evidence" value="ECO:0007669"/>
    <property type="project" value="TreeGrafter"/>
</dbReference>
<dbReference type="GO" id="GO:0071555">
    <property type="term" value="P:cell wall organization"/>
    <property type="evidence" value="ECO:0007669"/>
    <property type="project" value="UniProtKB-KW"/>
</dbReference>
<dbReference type="EMBL" id="KZ819439">
    <property type="protein sequence ID" value="PWN39896.1"/>
    <property type="molecule type" value="Genomic_DNA"/>
</dbReference>
<gene>
    <name evidence="10" type="ORF">IE81DRAFT_326078</name>
</gene>
<evidence type="ECO:0000256" key="4">
    <source>
        <dbReference type="ARBA" id="ARBA00023136"/>
    </source>
</evidence>
<dbReference type="InterPro" id="IPR013616">
    <property type="entry name" value="Chitin_synth_N"/>
</dbReference>
<dbReference type="PANTHER" id="PTHR22914">
    <property type="entry name" value="CHITIN SYNTHASE"/>
    <property type="match status" value="1"/>
</dbReference>
<comment type="function">
    <text evidence="6">Polymerizes chitin, a structural polymer of the cell wall and septum, by transferring the sugar moiety of UDP-GlcNAc to the non-reducing end of the growing chitin polymer.</text>
</comment>
<feature type="transmembrane region" description="Helical" evidence="8">
    <location>
        <begin position="969"/>
        <end position="986"/>
    </location>
</feature>
<evidence type="ECO:0000256" key="3">
    <source>
        <dbReference type="ARBA" id="ARBA00022989"/>
    </source>
</evidence>
<dbReference type="GO" id="GO:0004100">
    <property type="term" value="F:chitin synthase activity"/>
    <property type="evidence" value="ECO:0007669"/>
    <property type="project" value="InterPro"/>
</dbReference>
<dbReference type="GO" id="GO:0030428">
    <property type="term" value="C:cell septum"/>
    <property type="evidence" value="ECO:0007669"/>
    <property type="project" value="TreeGrafter"/>
</dbReference>
<dbReference type="OrthoDB" id="26569at2759"/>
<accession>A0A316VQN0</accession>
<feature type="compositionally biased region" description="Low complexity" evidence="7">
    <location>
        <begin position="14"/>
        <end position="30"/>
    </location>
</feature>
<evidence type="ECO:0000256" key="7">
    <source>
        <dbReference type="SAM" id="MobiDB-lite"/>
    </source>
</evidence>
<keyword evidence="2 8" id="KW-0812">Transmembrane</keyword>
<feature type="transmembrane region" description="Helical" evidence="8">
    <location>
        <begin position="863"/>
        <end position="881"/>
    </location>
</feature>
<keyword evidence="5" id="KW-0961">Cell wall biogenesis/degradation</keyword>
<feature type="transmembrane region" description="Helical" evidence="8">
    <location>
        <begin position="1006"/>
        <end position="1030"/>
    </location>
</feature>
<evidence type="ECO:0000259" key="9">
    <source>
        <dbReference type="Pfam" id="PF08407"/>
    </source>
</evidence>
<dbReference type="AlphaFoldDB" id="A0A316VQN0"/>
<keyword evidence="3 8" id="KW-1133">Transmembrane helix</keyword>
<feature type="transmembrane region" description="Helical" evidence="8">
    <location>
        <begin position="729"/>
        <end position="750"/>
    </location>
</feature>
<feature type="region of interest" description="Disordered" evidence="7">
    <location>
        <begin position="1"/>
        <end position="51"/>
    </location>
</feature>